<evidence type="ECO:0000313" key="1">
    <source>
        <dbReference type="EMBL" id="KAL2619854.1"/>
    </source>
</evidence>
<protein>
    <submittedName>
        <fullName evidence="1">Uncharacterized protein</fullName>
    </submittedName>
</protein>
<dbReference type="EMBL" id="JBHFFA010000006">
    <property type="protein sequence ID" value="KAL2619854.1"/>
    <property type="molecule type" value="Genomic_DNA"/>
</dbReference>
<keyword evidence="2" id="KW-1185">Reference proteome</keyword>
<reference evidence="1 2" key="1">
    <citation type="submission" date="2024-09" db="EMBL/GenBank/DDBJ databases">
        <title>Chromosome-scale assembly of Riccia fluitans.</title>
        <authorList>
            <person name="Paukszto L."/>
            <person name="Sawicki J."/>
            <person name="Karawczyk K."/>
            <person name="Piernik-Szablinska J."/>
            <person name="Szczecinska M."/>
            <person name="Mazdziarz M."/>
        </authorList>
    </citation>
    <scope>NUCLEOTIDE SEQUENCE [LARGE SCALE GENOMIC DNA]</scope>
    <source>
        <strain evidence="1">Rf_01</strain>
        <tissue evidence="1">Aerial parts of the thallus</tissue>
    </source>
</reference>
<proteinExistence type="predicted"/>
<dbReference type="AlphaFoldDB" id="A0ABD1Y098"/>
<comment type="caution">
    <text evidence="1">The sequence shown here is derived from an EMBL/GenBank/DDBJ whole genome shotgun (WGS) entry which is preliminary data.</text>
</comment>
<gene>
    <name evidence="1" type="ORF">R1flu_000059</name>
</gene>
<sequence>MSSCSWILEPGRARVPVSVRFLLVGGALLPVPAPTSGPRRLSFGYFTSSLFGLFSRKEEKRQSPSVLSPEPHCCLHCVKEQQLDCRKGLDCNSFMSLTPRARDDSGSYGQMGSEREWEMIISAVWLA</sequence>
<accession>A0ABD1Y098</accession>
<dbReference type="Proteomes" id="UP001605036">
    <property type="component" value="Unassembled WGS sequence"/>
</dbReference>
<name>A0ABD1Y098_9MARC</name>
<organism evidence="1 2">
    <name type="scientific">Riccia fluitans</name>
    <dbReference type="NCBI Taxonomy" id="41844"/>
    <lineage>
        <taxon>Eukaryota</taxon>
        <taxon>Viridiplantae</taxon>
        <taxon>Streptophyta</taxon>
        <taxon>Embryophyta</taxon>
        <taxon>Marchantiophyta</taxon>
        <taxon>Marchantiopsida</taxon>
        <taxon>Marchantiidae</taxon>
        <taxon>Marchantiales</taxon>
        <taxon>Ricciaceae</taxon>
        <taxon>Riccia</taxon>
    </lineage>
</organism>
<evidence type="ECO:0000313" key="2">
    <source>
        <dbReference type="Proteomes" id="UP001605036"/>
    </source>
</evidence>